<accession>A0A498C5J0</accession>
<dbReference type="FunFam" id="3.90.1150.10:FF:000033">
    <property type="entry name" value="Cystathionine gamma-synthase"/>
    <property type="match status" value="1"/>
</dbReference>
<evidence type="ECO:0000313" key="6">
    <source>
        <dbReference type="Proteomes" id="UP000275461"/>
    </source>
</evidence>
<dbReference type="SUPFAM" id="SSF53383">
    <property type="entry name" value="PLP-dependent transferases"/>
    <property type="match status" value="1"/>
</dbReference>
<dbReference type="AlphaFoldDB" id="A0A498C5J0"/>
<dbReference type="InterPro" id="IPR015421">
    <property type="entry name" value="PyrdxlP-dep_Trfase_major"/>
</dbReference>
<protein>
    <submittedName>
        <fullName evidence="5">Cystathionine gamma-synthase</fullName>
    </submittedName>
</protein>
<dbReference type="InterPro" id="IPR000277">
    <property type="entry name" value="Cys/Met-Metab_PyrdxlP-dep_enz"/>
</dbReference>
<dbReference type="PIRSF" id="PIRSF001434">
    <property type="entry name" value="CGS"/>
    <property type="match status" value="1"/>
</dbReference>
<evidence type="ECO:0000256" key="4">
    <source>
        <dbReference type="RuleBase" id="RU362118"/>
    </source>
</evidence>
<comment type="cofactor">
    <cofactor evidence="1 4">
        <name>pyridoxal 5'-phosphate</name>
        <dbReference type="ChEBI" id="CHEBI:597326"/>
    </cofactor>
</comment>
<comment type="caution">
    <text evidence="5">The sequence shown here is derived from an EMBL/GenBank/DDBJ whole genome shotgun (WGS) entry which is preliminary data.</text>
</comment>
<organism evidence="5 6">
    <name type="scientific">Alkalispirillum mobile</name>
    <dbReference type="NCBI Taxonomy" id="85925"/>
    <lineage>
        <taxon>Bacteria</taxon>
        <taxon>Pseudomonadati</taxon>
        <taxon>Pseudomonadota</taxon>
        <taxon>Gammaproteobacteria</taxon>
        <taxon>Chromatiales</taxon>
        <taxon>Ectothiorhodospiraceae</taxon>
        <taxon>Alkalispirillum</taxon>
    </lineage>
</organism>
<dbReference type="InterPro" id="IPR054542">
    <property type="entry name" value="Cys_met_metab_PP"/>
</dbReference>
<dbReference type="GO" id="GO:0009086">
    <property type="term" value="P:methionine biosynthetic process"/>
    <property type="evidence" value="ECO:0007669"/>
    <property type="project" value="UniProtKB-ARBA"/>
</dbReference>
<dbReference type="GO" id="GO:0019346">
    <property type="term" value="P:transsulfuration"/>
    <property type="evidence" value="ECO:0007669"/>
    <property type="project" value="InterPro"/>
</dbReference>
<sequence length="393" mass="43427">MTDSNRHFSTRAIWAGEPKDLHRKDVATPVHHSVTFSYEDVDEWFDVALDQRPGYIYSRNKNPTVRPLELTMRALEGAGEAVSFSTGMAAISNTLFTLLAPGDRVVGIKDTYGGTNKIFTEFLPRAGVDVALCDTLDFDAIEAEIRKGCKLLYLETPTNPTLKVVDIARLSRVAHEHHALVVVDNTFATPVNQRPLDLGADLVLYSATKYLNGHSDAMGGILCGPKDIVDRVFHYREINGATLHANSAYMILRGLKTLELRIQRHNENAQRVAEYLHEHDKVEAVFYPGLPDHHNHTIAKAQMDGYGGMLSFSLKGDFEQVKRLLPRMRLAHKAASLGSVSTLVGPPRVTSHVELTAEERRAAGIPESLIRYSAGIENAKDLIADLEQALAGI</sequence>
<dbReference type="InterPro" id="IPR015422">
    <property type="entry name" value="PyrdxlP-dep_Trfase_small"/>
</dbReference>
<dbReference type="Proteomes" id="UP000275461">
    <property type="component" value="Unassembled WGS sequence"/>
</dbReference>
<dbReference type="OrthoDB" id="9805807at2"/>
<evidence type="ECO:0000256" key="3">
    <source>
        <dbReference type="PIRSR" id="PIRSR001434-2"/>
    </source>
</evidence>
<keyword evidence="6" id="KW-1185">Reference proteome</keyword>
<dbReference type="EMBL" id="RCDA01000001">
    <property type="protein sequence ID" value="RLK50553.1"/>
    <property type="molecule type" value="Genomic_DNA"/>
</dbReference>
<keyword evidence="2 3" id="KW-0663">Pyridoxal phosphate</keyword>
<dbReference type="GO" id="GO:0016846">
    <property type="term" value="F:carbon-sulfur lyase activity"/>
    <property type="evidence" value="ECO:0007669"/>
    <property type="project" value="TreeGrafter"/>
</dbReference>
<evidence type="ECO:0000313" key="5">
    <source>
        <dbReference type="EMBL" id="RLK50553.1"/>
    </source>
</evidence>
<evidence type="ECO:0000256" key="1">
    <source>
        <dbReference type="ARBA" id="ARBA00001933"/>
    </source>
</evidence>
<dbReference type="Pfam" id="PF01053">
    <property type="entry name" value="Cys_Met_Meta_PP"/>
    <property type="match status" value="1"/>
</dbReference>
<dbReference type="InterPro" id="IPR015424">
    <property type="entry name" value="PyrdxlP-dep_Trfase"/>
</dbReference>
<evidence type="ECO:0000256" key="2">
    <source>
        <dbReference type="ARBA" id="ARBA00022898"/>
    </source>
</evidence>
<dbReference type="PROSITE" id="PS00868">
    <property type="entry name" value="CYS_MET_METAB_PP"/>
    <property type="match status" value="1"/>
</dbReference>
<reference evidence="5 6" key="1">
    <citation type="submission" date="2018-10" db="EMBL/GenBank/DDBJ databases">
        <title>Genomic Encyclopedia of Type Strains, Phase IV (KMG-IV): sequencing the most valuable type-strain genomes for metagenomic binning, comparative biology and taxonomic classification.</title>
        <authorList>
            <person name="Goeker M."/>
        </authorList>
    </citation>
    <scope>NUCLEOTIDE SEQUENCE [LARGE SCALE GENOMIC DNA]</scope>
    <source>
        <strain evidence="5 6">DSM 12769</strain>
    </source>
</reference>
<comment type="similarity">
    <text evidence="4">Belongs to the trans-sulfuration enzymes family.</text>
</comment>
<gene>
    <name evidence="5" type="ORF">DFR31_0457</name>
</gene>
<dbReference type="FunFam" id="3.40.640.10:FF:000046">
    <property type="entry name" value="Cystathionine gamma-lyase"/>
    <property type="match status" value="1"/>
</dbReference>
<dbReference type="RefSeq" id="WP_121441036.1">
    <property type="nucleotide sequence ID" value="NZ_RCDA01000001.1"/>
</dbReference>
<dbReference type="GO" id="GO:0005737">
    <property type="term" value="C:cytoplasm"/>
    <property type="evidence" value="ECO:0007669"/>
    <property type="project" value="TreeGrafter"/>
</dbReference>
<feature type="modified residue" description="N6-(pyridoxal phosphate)lysine" evidence="3">
    <location>
        <position position="209"/>
    </location>
</feature>
<name>A0A498C5J0_9GAMM</name>
<dbReference type="NCBIfam" id="NF006097">
    <property type="entry name" value="PRK08249.1"/>
    <property type="match status" value="1"/>
</dbReference>
<dbReference type="Gene3D" id="3.90.1150.10">
    <property type="entry name" value="Aspartate Aminotransferase, domain 1"/>
    <property type="match status" value="1"/>
</dbReference>
<dbReference type="Gene3D" id="3.40.640.10">
    <property type="entry name" value="Type I PLP-dependent aspartate aminotransferase-like (Major domain)"/>
    <property type="match status" value="1"/>
</dbReference>
<dbReference type="CDD" id="cd00614">
    <property type="entry name" value="CGS_like"/>
    <property type="match status" value="1"/>
</dbReference>
<dbReference type="PANTHER" id="PTHR11808">
    <property type="entry name" value="TRANS-SULFURATION ENZYME FAMILY MEMBER"/>
    <property type="match status" value="1"/>
</dbReference>
<dbReference type="GO" id="GO:0030170">
    <property type="term" value="F:pyridoxal phosphate binding"/>
    <property type="evidence" value="ECO:0007669"/>
    <property type="project" value="InterPro"/>
</dbReference>
<proteinExistence type="inferred from homology"/>